<evidence type="ECO:0000256" key="1">
    <source>
        <dbReference type="SAM" id="MobiDB-lite"/>
    </source>
</evidence>
<keyword evidence="3" id="KW-1185">Reference proteome</keyword>
<evidence type="ECO:0000313" key="3">
    <source>
        <dbReference type="Proteomes" id="UP000198863"/>
    </source>
</evidence>
<dbReference type="Proteomes" id="UP000198863">
    <property type="component" value="Unassembled WGS sequence"/>
</dbReference>
<feature type="region of interest" description="Disordered" evidence="1">
    <location>
        <begin position="89"/>
        <end position="130"/>
    </location>
</feature>
<protein>
    <submittedName>
        <fullName evidence="2">Uncharacterized protein</fullName>
    </submittedName>
</protein>
<reference evidence="3" key="1">
    <citation type="submission" date="2016-10" db="EMBL/GenBank/DDBJ databases">
        <authorList>
            <person name="Varghese N."/>
            <person name="Submissions S."/>
        </authorList>
    </citation>
    <scope>NUCLEOTIDE SEQUENCE [LARGE SCALE GENOMIC DNA]</scope>
    <source>
        <strain evidence="3">DSM 44526</strain>
    </source>
</reference>
<evidence type="ECO:0000313" key="2">
    <source>
        <dbReference type="EMBL" id="SDF64271.1"/>
    </source>
</evidence>
<proteinExistence type="predicted"/>
<gene>
    <name evidence="2" type="ORF">SAMN05660324_0754</name>
</gene>
<dbReference type="EMBL" id="FNCF01000001">
    <property type="protein sequence ID" value="SDF64271.1"/>
    <property type="molecule type" value="Genomic_DNA"/>
</dbReference>
<organism evidence="2 3">
    <name type="scientific">Klenkia brasiliensis</name>
    <dbReference type="NCBI Taxonomy" id="333142"/>
    <lineage>
        <taxon>Bacteria</taxon>
        <taxon>Bacillati</taxon>
        <taxon>Actinomycetota</taxon>
        <taxon>Actinomycetes</taxon>
        <taxon>Geodermatophilales</taxon>
        <taxon>Geodermatophilaceae</taxon>
        <taxon>Klenkia</taxon>
    </lineage>
</organism>
<accession>A0A1G7MRI4</accession>
<dbReference type="AlphaFoldDB" id="A0A1G7MRI4"/>
<sequence length="130" mass="14137">MDPVADRKRRRTIIGYSEIPCPHCGGGPLVFTSSSTKRRVRDLLNPRFDAKTAYRETCQACRVRFSVHPDARQPVVRAAAPAGVAAAPAAPLFGGADPVDDEPVRPVTDLTSKKPTQAAFFTDDDELDED</sequence>
<name>A0A1G7MRI4_9ACTN</name>